<accession>A0A1X7VFZ8</accession>
<reference evidence="2" key="1">
    <citation type="submission" date="2017-05" db="UniProtKB">
        <authorList>
            <consortium name="EnsemblMetazoa"/>
        </authorList>
    </citation>
    <scope>IDENTIFICATION</scope>
</reference>
<evidence type="ECO:0008006" key="3">
    <source>
        <dbReference type="Google" id="ProtNLM"/>
    </source>
</evidence>
<sequence length="196" mass="21494">MDAKLTLDGVKRRAHQREAIGGQQGKIHNKSLDIKVEHIKGEKNPPPKPGAQYRGRAVESRGQHKDNGRSSSGRCTLCGRGKHAQHECHATGAVCHLVRKRGLFQAHCFHATQNKQPSSSKVGAVTGLNEEDLIYPNAIGIVDAIHGNEWLNKITINDTETVLKLDTGEEVTLITEEVLKSLGCRRKLLKPADASY</sequence>
<feature type="region of interest" description="Disordered" evidence="1">
    <location>
        <begin position="1"/>
        <end position="73"/>
    </location>
</feature>
<evidence type="ECO:0000256" key="1">
    <source>
        <dbReference type="SAM" id="MobiDB-lite"/>
    </source>
</evidence>
<proteinExistence type="predicted"/>
<dbReference type="InParanoid" id="A0A1X7VFZ8"/>
<name>A0A1X7VFZ8_AMPQE</name>
<dbReference type="OrthoDB" id="6148559at2759"/>
<evidence type="ECO:0000313" key="2">
    <source>
        <dbReference type="EnsemblMetazoa" id="Aqu2.1.38903_001"/>
    </source>
</evidence>
<dbReference type="AlphaFoldDB" id="A0A1X7VFZ8"/>
<organism evidence="2">
    <name type="scientific">Amphimedon queenslandica</name>
    <name type="common">Sponge</name>
    <dbReference type="NCBI Taxonomy" id="400682"/>
    <lineage>
        <taxon>Eukaryota</taxon>
        <taxon>Metazoa</taxon>
        <taxon>Porifera</taxon>
        <taxon>Demospongiae</taxon>
        <taxon>Heteroscleromorpha</taxon>
        <taxon>Haplosclerida</taxon>
        <taxon>Niphatidae</taxon>
        <taxon>Amphimedon</taxon>
    </lineage>
</organism>
<feature type="compositionally biased region" description="Basic and acidic residues" evidence="1">
    <location>
        <begin position="56"/>
        <end position="68"/>
    </location>
</feature>
<dbReference type="EnsemblMetazoa" id="Aqu2.1.38903_001">
    <property type="protein sequence ID" value="Aqu2.1.38903_001"/>
    <property type="gene ID" value="Aqu2.1.38903"/>
</dbReference>
<feature type="compositionally biased region" description="Basic and acidic residues" evidence="1">
    <location>
        <begin position="30"/>
        <end position="45"/>
    </location>
</feature>
<protein>
    <recommendedName>
        <fullName evidence="3">Peptidase A2 domain-containing protein</fullName>
    </recommendedName>
</protein>
<feature type="compositionally biased region" description="Basic and acidic residues" evidence="1">
    <location>
        <begin position="1"/>
        <end position="11"/>
    </location>
</feature>